<dbReference type="GO" id="GO:0005576">
    <property type="term" value="C:extracellular region"/>
    <property type="evidence" value="ECO:0007669"/>
    <property type="project" value="UniProtKB-SubCell"/>
</dbReference>
<feature type="domain" description="Flagellar hook-associated protein 2 C-terminal" evidence="7">
    <location>
        <begin position="568"/>
        <end position="661"/>
    </location>
</feature>
<comment type="function">
    <text evidence="5">Required for morphogenesis and for the elongation of the flagellar filament by facilitating polymerization of the flagellin monomers at the tip of growing filament. Forms a capping structure, which prevents flagellin subunits (transported through the central channel of the flagellum) from leaking out without polymerization at the distal end.</text>
</comment>
<dbReference type="InterPro" id="IPR010809">
    <property type="entry name" value="FliD_C"/>
</dbReference>
<dbReference type="EMBL" id="CATVXE010000013">
    <property type="protein sequence ID" value="CAJ0687852.1"/>
    <property type="molecule type" value="Genomic_DNA"/>
</dbReference>
<evidence type="ECO:0000313" key="8">
    <source>
        <dbReference type="EMBL" id="CAJ0687852.1"/>
    </source>
</evidence>
<keyword evidence="3" id="KW-0175">Coiled coil</keyword>
<keyword evidence="11" id="KW-1185">Reference proteome</keyword>
<comment type="caution">
    <text evidence="8">The sequence shown here is derived from an EMBL/GenBank/DDBJ whole genome shotgun (WGS) entry which is preliminary data.</text>
</comment>
<evidence type="ECO:0000313" key="11">
    <source>
        <dbReference type="Proteomes" id="UP001190452"/>
    </source>
</evidence>
<dbReference type="RefSeq" id="WP_104566101.1">
    <property type="nucleotide sequence ID" value="NZ_CATVXE010000013.1"/>
</dbReference>
<evidence type="ECO:0000259" key="6">
    <source>
        <dbReference type="Pfam" id="PF02465"/>
    </source>
</evidence>
<keyword evidence="5" id="KW-0964">Secreted</keyword>
<evidence type="ECO:0000313" key="10">
    <source>
        <dbReference type="Proteomes" id="UP001190002"/>
    </source>
</evidence>
<dbReference type="InterPro" id="IPR040026">
    <property type="entry name" value="FliD"/>
</dbReference>
<evidence type="ECO:0000256" key="1">
    <source>
        <dbReference type="ARBA" id="ARBA00009764"/>
    </source>
</evidence>
<dbReference type="InterPro" id="IPR003481">
    <property type="entry name" value="FliD_N"/>
</dbReference>
<dbReference type="GO" id="GO:0009424">
    <property type="term" value="C:bacterial-type flagellum hook"/>
    <property type="evidence" value="ECO:0007669"/>
    <property type="project" value="UniProtKB-UniRule"/>
</dbReference>
<evidence type="ECO:0000313" key="9">
    <source>
        <dbReference type="EMBL" id="CAJ0890387.1"/>
    </source>
</evidence>
<dbReference type="Proteomes" id="UP001190002">
    <property type="component" value="Unassembled WGS sequence"/>
</dbReference>
<evidence type="ECO:0000256" key="5">
    <source>
        <dbReference type="RuleBase" id="RU362066"/>
    </source>
</evidence>
<dbReference type="EMBL" id="CAUDKV010000021">
    <property type="protein sequence ID" value="CAJ0890387.1"/>
    <property type="molecule type" value="Genomic_DNA"/>
</dbReference>
<dbReference type="AlphaFoldDB" id="A0AAD2ASY3"/>
<gene>
    <name evidence="9" type="ORF">R77569_04055</name>
    <name evidence="8" type="ORF">R77591_03152</name>
</gene>
<dbReference type="GO" id="GO:0071973">
    <property type="term" value="P:bacterial-type flagellum-dependent cell motility"/>
    <property type="evidence" value="ECO:0007669"/>
    <property type="project" value="TreeGrafter"/>
</dbReference>
<reference evidence="8 11" key="1">
    <citation type="submission" date="2023-07" db="EMBL/GenBank/DDBJ databases">
        <authorList>
            <person name="Peeters C."/>
        </authorList>
    </citation>
    <scope>NUCLEOTIDE SEQUENCE</scope>
    <source>
        <strain evidence="9 11">R-77569</strain>
        <strain evidence="8">R-77591</strain>
    </source>
</reference>
<evidence type="ECO:0000256" key="3">
    <source>
        <dbReference type="ARBA" id="ARBA00023054"/>
    </source>
</evidence>
<dbReference type="Pfam" id="PF02465">
    <property type="entry name" value="FliD_N"/>
    <property type="match status" value="1"/>
</dbReference>
<dbReference type="Proteomes" id="UP001190452">
    <property type="component" value="Unassembled WGS sequence"/>
</dbReference>
<protein>
    <recommendedName>
        <fullName evidence="5">Flagellar hook-associated protein 2</fullName>
        <shortName evidence="5">HAP2</shortName>
    </recommendedName>
    <alternativeName>
        <fullName evidence="5">Flagellar cap protein</fullName>
    </alternativeName>
</protein>
<comment type="similarity">
    <text evidence="1 5">Belongs to the FliD family.</text>
</comment>
<sequence length="683" mass="67845">MATTTTTSSSNNYVPPISIPGIGTSIDVNTLVTSLMKVESQPLTLLQNQQTSYQTQLSAVGNLKSALATFQTAMAGLSSVSNFSAMKASGYDASILSASLTGSAPAGSYAVNVTQLAQSQVLAAQGQASATAAIGSGSSTTISFSFGSVSGGTFANGKYSGATFTQNGNLPGGSITIDSSNNTLSGIRDAINSANLGVSASIVNDGSGNPYRLVLTSTAGGSNSEMKISVSGDATLQSLLSQDPAGTQNMTEVTTGQNALATINGITVQSPTNTLSNVVDGTSFTLSKTGSTTVTVANDPTATTNAVVNFVKGYNALRVSLNALTNIDTANSANNGPLAGDVSTKALINQITDVLGQAIGNGAYQSLGSIGVTMGSDGTLSIDNTKLANAIAASPSQVAGLFAGAGTSTDAQLSVPKFADSTKSGTYAVTVSQLATQGSLKGSAAANTTITAGVNDSLSVTVSGIATNITVPAGSYTASSLAAQIQSQINGSTALQNAKINVSVSADANGVLTFTNSQYGSNSSISISGSGASSLVGGSPTAVTGQDVQGTINGVAAVGSGQNLYGATGTAVDGLTVQVTGGALGSRGSVTVQRGYAAQLNTVATNLLSTTGLVQNETDAINSSLSSIAGRITAMQRQLDAKQALYYSQFNALSALVASMTNTSNYLTTQLAALQKQTSSSNN</sequence>
<dbReference type="PANTHER" id="PTHR30288">
    <property type="entry name" value="FLAGELLAR CAP/ASSEMBLY PROTEIN FLID"/>
    <property type="match status" value="1"/>
</dbReference>
<comment type="subcellular location">
    <subcellularLocation>
        <location evidence="5">Secreted</location>
    </subcellularLocation>
    <subcellularLocation>
        <location evidence="5">Bacterial flagellum</location>
    </subcellularLocation>
</comment>
<feature type="domain" description="Flagellar hook-associated protein 2 C-terminal" evidence="7">
    <location>
        <begin position="256"/>
        <end position="454"/>
    </location>
</feature>
<proteinExistence type="inferred from homology"/>
<keyword evidence="4 5" id="KW-0975">Bacterial flagellum</keyword>
<comment type="subunit">
    <text evidence="2 5">Homopentamer.</text>
</comment>
<accession>A0AAD2ASY3</accession>
<evidence type="ECO:0000259" key="7">
    <source>
        <dbReference type="Pfam" id="PF07195"/>
    </source>
</evidence>
<feature type="domain" description="Flagellar hook-associated protein 2 N-terminal" evidence="6">
    <location>
        <begin position="25"/>
        <end position="120"/>
    </location>
</feature>
<dbReference type="GO" id="GO:0007155">
    <property type="term" value="P:cell adhesion"/>
    <property type="evidence" value="ECO:0007669"/>
    <property type="project" value="InterPro"/>
</dbReference>
<evidence type="ECO:0000256" key="4">
    <source>
        <dbReference type="ARBA" id="ARBA00023143"/>
    </source>
</evidence>
<name>A0AAD2ASY3_9RALS</name>
<dbReference type="Pfam" id="PF07195">
    <property type="entry name" value="FliD_C"/>
    <property type="match status" value="2"/>
</dbReference>
<evidence type="ECO:0000256" key="2">
    <source>
        <dbReference type="ARBA" id="ARBA00011255"/>
    </source>
</evidence>
<organism evidence="8 10">
    <name type="scientific">Ralstonia mannitolilytica</name>
    <dbReference type="NCBI Taxonomy" id="105219"/>
    <lineage>
        <taxon>Bacteria</taxon>
        <taxon>Pseudomonadati</taxon>
        <taxon>Pseudomonadota</taxon>
        <taxon>Betaproteobacteria</taxon>
        <taxon>Burkholderiales</taxon>
        <taxon>Burkholderiaceae</taxon>
        <taxon>Ralstonia</taxon>
    </lineage>
</organism>
<dbReference type="PANTHER" id="PTHR30288:SF0">
    <property type="entry name" value="FLAGELLAR HOOK-ASSOCIATED PROTEIN 2"/>
    <property type="match status" value="1"/>
</dbReference>
<dbReference type="GO" id="GO:0009421">
    <property type="term" value="C:bacterial-type flagellum filament cap"/>
    <property type="evidence" value="ECO:0007669"/>
    <property type="project" value="InterPro"/>
</dbReference>